<name>A0A133XS54_9ACTN</name>
<feature type="compositionally biased region" description="Polar residues" evidence="2">
    <location>
        <begin position="1"/>
        <end position="13"/>
    </location>
</feature>
<evidence type="ECO:0008006" key="5">
    <source>
        <dbReference type="Google" id="ProtNLM"/>
    </source>
</evidence>
<dbReference type="Proteomes" id="UP000070675">
    <property type="component" value="Unassembled WGS sequence"/>
</dbReference>
<dbReference type="STRING" id="1393034.HMPREF3192_00994"/>
<keyword evidence="4" id="KW-1185">Reference proteome</keyword>
<reference evidence="4" key="1">
    <citation type="submission" date="2016-01" db="EMBL/GenBank/DDBJ databases">
        <authorList>
            <person name="Mitreva M."/>
            <person name="Pepin K.H."/>
            <person name="Mihindukulasuriya K.A."/>
            <person name="Fulton R."/>
            <person name="Fronick C."/>
            <person name="O'Laughlin M."/>
            <person name="Miner T."/>
            <person name="Herter B."/>
            <person name="Rosa B.A."/>
            <person name="Cordes M."/>
            <person name="Tomlinson C."/>
            <person name="Wollam A."/>
            <person name="Palsikar V.B."/>
            <person name="Mardis E.R."/>
            <person name="Wilson R.K."/>
        </authorList>
    </citation>
    <scope>NUCLEOTIDE SEQUENCE [LARGE SCALE GENOMIC DNA]</scope>
    <source>
        <strain evidence="4">DNF00019</strain>
    </source>
</reference>
<dbReference type="AlphaFoldDB" id="A0A133XS54"/>
<gene>
    <name evidence="3" type="ORF">HMPREF3192_00994</name>
</gene>
<evidence type="ECO:0000256" key="2">
    <source>
        <dbReference type="SAM" id="MobiDB-lite"/>
    </source>
</evidence>
<dbReference type="EMBL" id="LSCR01000029">
    <property type="protein sequence ID" value="KXB33766.1"/>
    <property type="molecule type" value="Genomic_DNA"/>
</dbReference>
<evidence type="ECO:0000313" key="3">
    <source>
        <dbReference type="EMBL" id="KXB33766.1"/>
    </source>
</evidence>
<dbReference type="OrthoDB" id="3231140at2"/>
<evidence type="ECO:0000256" key="1">
    <source>
        <dbReference type="SAM" id="Coils"/>
    </source>
</evidence>
<evidence type="ECO:0000313" key="4">
    <source>
        <dbReference type="Proteomes" id="UP000070675"/>
    </source>
</evidence>
<proteinExistence type="predicted"/>
<feature type="coiled-coil region" evidence="1">
    <location>
        <begin position="46"/>
        <end position="91"/>
    </location>
</feature>
<accession>A0A133XS54</accession>
<organism evidence="3 4">
    <name type="scientific">Atopobium deltae</name>
    <dbReference type="NCBI Taxonomy" id="1393034"/>
    <lineage>
        <taxon>Bacteria</taxon>
        <taxon>Bacillati</taxon>
        <taxon>Actinomycetota</taxon>
        <taxon>Coriobacteriia</taxon>
        <taxon>Coriobacteriales</taxon>
        <taxon>Atopobiaceae</taxon>
        <taxon>Atopobium</taxon>
    </lineage>
</organism>
<comment type="caution">
    <text evidence="3">The sequence shown here is derived from an EMBL/GenBank/DDBJ whole genome shotgun (WGS) entry which is preliminary data.</text>
</comment>
<keyword evidence="1" id="KW-0175">Coiled coil</keyword>
<protein>
    <recommendedName>
        <fullName evidence="5">Phage minor structural protein GP20</fullName>
    </recommendedName>
</protein>
<dbReference type="RefSeq" id="WP_066305740.1">
    <property type="nucleotide sequence ID" value="NZ_KQ959507.1"/>
</dbReference>
<dbReference type="PATRIC" id="fig|1393034.3.peg.959"/>
<feature type="region of interest" description="Disordered" evidence="2">
    <location>
        <begin position="1"/>
        <end position="29"/>
    </location>
</feature>
<sequence>MANEATNTNADTQEPQEKEARTFTQDEVNELVGKTRKQVREKYADYEELKAKAQKFDETAQASKTELERALERAQKAESALEAAKTQQEHQRLVLQVAKQAGVPADLLHGKTEEELTENAQSLKSWYESKTPNYPTDKGAGTTASMTKDDIMDIKNTKERLLAIARNRSMFE</sequence>